<evidence type="ECO:0000256" key="5">
    <source>
        <dbReference type="ARBA" id="ARBA00023136"/>
    </source>
</evidence>
<keyword evidence="5 7" id="KW-0472">Membrane</keyword>
<feature type="transmembrane region" description="Helical" evidence="7">
    <location>
        <begin position="64"/>
        <end position="82"/>
    </location>
</feature>
<proteinExistence type="predicted"/>
<evidence type="ECO:0000256" key="1">
    <source>
        <dbReference type="ARBA" id="ARBA00004141"/>
    </source>
</evidence>
<dbReference type="InterPro" id="IPR036259">
    <property type="entry name" value="MFS_trans_sf"/>
</dbReference>
<evidence type="ECO:0000313" key="8">
    <source>
        <dbReference type="EMBL" id="KAK5992089.1"/>
    </source>
</evidence>
<dbReference type="PANTHER" id="PTHR23501">
    <property type="entry name" value="MAJOR FACILITATOR SUPERFAMILY"/>
    <property type="match status" value="1"/>
</dbReference>
<feature type="transmembrane region" description="Helical" evidence="7">
    <location>
        <begin position="279"/>
        <end position="297"/>
    </location>
</feature>
<accession>A0ABR0SJ78</accession>
<comment type="subcellular location">
    <subcellularLocation>
        <location evidence="1">Membrane</location>
        <topology evidence="1">Multi-pass membrane protein</topology>
    </subcellularLocation>
</comment>
<protein>
    <submittedName>
        <fullName evidence="8">Efflux pump FUS6</fullName>
    </submittedName>
</protein>
<sequence length="471" mass="50393">MADPQSHTQLVQQDVSADATPKRGWRFWAVFPAICVTTMVAAVESTVTSTALPNIVHDLNAGDLYVWMMIFVVATFALGSGISGGARNSAMMIAGCCVQGVGGGGINLKIELIVSDLVPLRERGAFMGVVFAVFSIGTALGPFIGGAILKKIDYLGNAILIGSVVSVLIALSWAGTKYPWTSFYVLVPLFLGVFGLVLFHVYESMPWVKNPALPSRIFTRLIPAAALILAFINFMLLPAALLQKPIIFGISLLPTALLSALTGITAGIIITKTGRYRPLHIASFALITLGFGLFTRFNRHTSAAEWVVVQCIPAIRLGFMMTTNLPAVQADPPESDTATATGAFAFMRAYSSIWGVSIPSAIFNSQFNSKLFMVDDAEARHALSGGSAYSFATAALVKRSPHIQHQVIQVYTDSLKLSWYVSIGFALLGLVLCFVEKEISLRTTLVTEFGLANKKDDSDPAGGDAEKNVSA</sequence>
<feature type="transmembrane region" description="Helical" evidence="7">
    <location>
        <begin position="25"/>
        <end position="43"/>
    </location>
</feature>
<evidence type="ECO:0000256" key="4">
    <source>
        <dbReference type="ARBA" id="ARBA00022989"/>
    </source>
</evidence>
<evidence type="ECO:0000256" key="3">
    <source>
        <dbReference type="ARBA" id="ARBA00022692"/>
    </source>
</evidence>
<dbReference type="EMBL" id="JAVFKD010000012">
    <property type="protein sequence ID" value="KAK5992089.1"/>
    <property type="molecule type" value="Genomic_DNA"/>
</dbReference>
<keyword evidence="9" id="KW-1185">Reference proteome</keyword>
<evidence type="ECO:0000313" key="9">
    <source>
        <dbReference type="Proteomes" id="UP001338125"/>
    </source>
</evidence>
<feature type="transmembrane region" description="Helical" evidence="7">
    <location>
        <begin position="246"/>
        <end position="270"/>
    </location>
</feature>
<dbReference type="InterPro" id="IPR011701">
    <property type="entry name" value="MFS"/>
</dbReference>
<dbReference type="SUPFAM" id="SSF103473">
    <property type="entry name" value="MFS general substrate transporter"/>
    <property type="match status" value="1"/>
</dbReference>
<dbReference type="PANTHER" id="PTHR23501:SF187">
    <property type="entry name" value="MAJOR FACILITATOR SUPERFAMILY (MFS) PROFILE DOMAIN-CONTAINING PROTEIN"/>
    <property type="match status" value="1"/>
</dbReference>
<feature type="transmembrane region" description="Helical" evidence="7">
    <location>
        <begin position="181"/>
        <end position="201"/>
    </location>
</feature>
<feature type="transmembrane region" description="Helical" evidence="7">
    <location>
        <begin position="125"/>
        <end position="147"/>
    </location>
</feature>
<name>A0ABR0SJ78_9HYPO</name>
<evidence type="ECO:0000256" key="6">
    <source>
        <dbReference type="ARBA" id="ARBA00023180"/>
    </source>
</evidence>
<reference evidence="8 9" key="1">
    <citation type="submission" date="2024-01" db="EMBL/GenBank/DDBJ databases">
        <title>Complete genome of Cladobotryum mycophilum ATHUM6906.</title>
        <authorList>
            <person name="Christinaki A.C."/>
            <person name="Myridakis A.I."/>
            <person name="Kouvelis V.N."/>
        </authorList>
    </citation>
    <scope>NUCLEOTIDE SEQUENCE [LARGE SCALE GENOMIC DNA]</scope>
    <source>
        <strain evidence="8 9">ATHUM6906</strain>
    </source>
</reference>
<feature type="transmembrane region" description="Helical" evidence="7">
    <location>
        <begin position="154"/>
        <end position="175"/>
    </location>
</feature>
<keyword evidence="4 7" id="KW-1133">Transmembrane helix</keyword>
<dbReference type="Pfam" id="PF07690">
    <property type="entry name" value="MFS_1"/>
    <property type="match status" value="1"/>
</dbReference>
<evidence type="ECO:0000256" key="7">
    <source>
        <dbReference type="SAM" id="Phobius"/>
    </source>
</evidence>
<gene>
    <name evidence="8" type="ORF">PT974_05487</name>
</gene>
<feature type="transmembrane region" description="Helical" evidence="7">
    <location>
        <begin position="221"/>
        <end position="240"/>
    </location>
</feature>
<feature type="transmembrane region" description="Helical" evidence="7">
    <location>
        <begin position="417"/>
        <end position="435"/>
    </location>
</feature>
<organism evidence="8 9">
    <name type="scientific">Cladobotryum mycophilum</name>
    <dbReference type="NCBI Taxonomy" id="491253"/>
    <lineage>
        <taxon>Eukaryota</taxon>
        <taxon>Fungi</taxon>
        <taxon>Dikarya</taxon>
        <taxon>Ascomycota</taxon>
        <taxon>Pezizomycotina</taxon>
        <taxon>Sordariomycetes</taxon>
        <taxon>Hypocreomycetidae</taxon>
        <taxon>Hypocreales</taxon>
        <taxon>Hypocreaceae</taxon>
        <taxon>Cladobotryum</taxon>
    </lineage>
</organism>
<dbReference type="Proteomes" id="UP001338125">
    <property type="component" value="Unassembled WGS sequence"/>
</dbReference>
<comment type="caution">
    <text evidence="8">The sequence shown here is derived from an EMBL/GenBank/DDBJ whole genome shotgun (WGS) entry which is preliminary data.</text>
</comment>
<keyword evidence="3 7" id="KW-0812">Transmembrane</keyword>
<keyword evidence="6" id="KW-0325">Glycoprotein</keyword>
<evidence type="ECO:0000256" key="2">
    <source>
        <dbReference type="ARBA" id="ARBA00022448"/>
    </source>
</evidence>
<keyword evidence="2" id="KW-0813">Transport</keyword>
<dbReference type="Gene3D" id="1.20.1250.20">
    <property type="entry name" value="MFS general substrate transporter like domains"/>
    <property type="match status" value="1"/>
</dbReference>